<sequence length="148" mass="16945">MGSLRIIPENSQLSSINNQEGGESSYSAPGLNDLFKNGGPSSLSDKINDRHPLENQIKNWESTQLDLKMEQYRRLFGLAEPLKRTMELEIVNRIDFRPEILGGTSNLHRDILLNKDCSIDWEDIYQSGIDNNEFSTNFHSEMERKMGI</sequence>
<reference evidence="5" key="1">
    <citation type="submission" date="2016-05" db="EMBL/GenBank/DDBJ databases">
        <title>Comparative genomics of biotechnologically important yeasts.</title>
        <authorList>
            <consortium name="DOE Joint Genome Institute"/>
            <person name="Riley R."/>
            <person name="Haridas S."/>
            <person name="Wolfe K.H."/>
            <person name="Lopes M.R."/>
            <person name="Hittinger C.T."/>
            <person name="Goker M."/>
            <person name="Salamov A."/>
            <person name="Wisecaver J."/>
            <person name="Long T.M."/>
            <person name="Aerts A.L."/>
            <person name="Barry K."/>
            <person name="Choi C."/>
            <person name="Clum A."/>
            <person name="Coughlan A.Y."/>
            <person name="Deshpande S."/>
            <person name="Douglass A.P."/>
            <person name="Hanson S.J."/>
            <person name="Klenk H.-P."/>
            <person name="Labutti K."/>
            <person name="Lapidus A."/>
            <person name="Lindquist E."/>
            <person name="Lipzen A."/>
            <person name="Meier-Kolthoff J.P."/>
            <person name="Ohm R.A."/>
            <person name="Otillar R.P."/>
            <person name="Pangilinan J."/>
            <person name="Peng Y."/>
            <person name="Rokas A."/>
            <person name="Rosa C.A."/>
            <person name="Scheuner C."/>
            <person name="Sibirny A.A."/>
            <person name="Slot J.C."/>
            <person name="Stielow J.B."/>
            <person name="Sun H."/>
            <person name="Kurtzman C.P."/>
            <person name="Blackwell M."/>
            <person name="Grigoriev I.V."/>
            <person name="Jeffries T.W."/>
        </authorList>
    </citation>
    <scope>NUCLEOTIDE SEQUENCE [LARGE SCALE GENOMIC DNA]</scope>
    <source>
        <strain evidence="5">DSM 1968</strain>
    </source>
</reference>
<comment type="similarity">
    <text evidence="2">Belongs to the POMP/UMP1 family.</text>
</comment>
<keyword evidence="4" id="KW-0647">Proteasome</keyword>
<dbReference type="GO" id="GO:0000502">
    <property type="term" value="C:proteasome complex"/>
    <property type="evidence" value="ECO:0007669"/>
    <property type="project" value="UniProtKB-KW"/>
</dbReference>
<dbReference type="GO" id="GO:0006511">
    <property type="term" value="P:ubiquitin-dependent protein catabolic process"/>
    <property type="evidence" value="ECO:0007669"/>
    <property type="project" value="EnsemblFungi"/>
</dbReference>
<dbReference type="OrthoDB" id="15001at2759"/>
<evidence type="ECO:0000256" key="3">
    <source>
        <dbReference type="SAM" id="MobiDB-lite"/>
    </source>
</evidence>
<gene>
    <name evidence="4" type="ORF">ASCRUDRAFT_76790</name>
</gene>
<accession>A0A1D2VE96</accession>
<dbReference type="FunCoup" id="A0A1D2VE96">
    <property type="interactions" value="404"/>
</dbReference>
<dbReference type="STRING" id="1344418.A0A1D2VE96"/>
<dbReference type="InParanoid" id="A0A1D2VE96"/>
<name>A0A1D2VE96_9ASCO</name>
<evidence type="ECO:0000256" key="1">
    <source>
        <dbReference type="ARBA" id="ARBA00023186"/>
    </source>
</evidence>
<evidence type="ECO:0000313" key="5">
    <source>
        <dbReference type="Proteomes" id="UP000095038"/>
    </source>
</evidence>
<dbReference type="GO" id="GO:0005737">
    <property type="term" value="C:cytoplasm"/>
    <property type="evidence" value="ECO:0007669"/>
    <property type="project" value="EnsemblFungi"/>
</dbReference>
<organism evidence="4 5">
    <name type="scientific">Ascoidea rubescens DSM 1968</name>
    <dbReference type="NCBI Taxonomy" id="1344418"/>
    <lineage>
        <taxon>Eukaryota</taxon>
        <taxon>Fungi</taxon>
        <taxon>Dikarya</taxon>
        <taxon>Ascomycota</taxon>
        <taxon>Saccharomycotina</taxon>
        <taxon>Saccharomycetes</taxon>
        <taxon>Ascoideaceae</taxon>
        <taxon>Ascoidea</taxon>
    </lineage>
</organism>
<protein>
    <submittedName>
        <fullName evidence="4">Proteasome maturation factor</fullName>
    </submittedName>
</protein>
<dbReference type="GeneID" id="30967254"/>
<evidence type="ECO:0000313" key="4">
    <source>
        <dbReference type="EMBL" id="ODV59840.1"/>
    </source>
</evidence>
<keyword evidence="1" id="KW-0143">Chaperone</keyword>
<feature type="compositionally biased region" description="Polar residues" evidence="3">
    <location>
        <begin position="9"/>
        <end position="27"/>
    </location>
</feature>
<dbReference type="Proteomes" id="UP000095038">
    <property type="component" value="Unassembled WGS sequence"/>
</dbReference>
<keyword evidence="5" id="KW-1185">Reference proteome</keyword>
<dbReference type="RefSeq" id="XP_020046147.1">
    <property type="nucleotide sequence ID" value="XM_020193618.1"/>
</dbReference>
<dbReference type="GO" id="GO:0005634">
    <property type="term" value="C:nucleus"/>
    <property type="evidence" value="ECO:0007669"/>
    <property type="project" value="EnsemblFungi"/>
</dbReference>
<proteinExistence type="inferred from homology"/>
<dbReference type="GO" id="GO:0006974">
    <property type="term" value="P:DNA damage response"/>
    <property type="evidence" value="ECO:0007669"/>
    <property type="project" value="EnsemblFungi"/>
</dbReference>
<dbReference type="PANTHER" id="PTHR12828">
    <property type="entry name" value="PROTEASOME MATURATION PROTEIN UMP1"/>
    <property type="match status" value="1"/>
</dbReference>
<dbReference type="Pfam" id="PF05348">
    <property type="entry name" value="UMP1"/>
    <property type="match status" value="1"/>
</dbReference>
<feature type="region of interest" description="Disordered" evidence="3">
    <location>
        <begin position="1"/>
        <end position="31"/>
    </location>
</feature>
<evidence type="ECO:0000256" key="2">
    <source>
        <dbReference type="ARBA" id="ARBA00043974"/>
    </source>
</evidence>
<dbReference type="PANTHER" id="PTHR12828:SF3">
    <property type="entry name" value="PROTEASOME MATURATION PROTEIN"/>
    <property type="match status" value="1"/>
</dbReference>
<dbReference type="InterPro" id="IPR008012">
    <property type="entry name" value="Ump1"/>
</dbReference>
<dbReference type="EMBL" id="KV454484">
    <property type="protein sequence ID" value="ODV59840.1"/>
    <property type="molecule type" value="Genomic_DNA"/>
</dbReference>
<dbReference type="AlphaFoldDB" id="A0A1D2VE96"/>
<dbReference type="GO" id="GO:0043248">
    <property type="term" value="P:proteasome assembly"/>
    <property type="evidence" value="ECO:0007669"/>
    <property type="project" value="EnsemblFungi"/>
</dbReference>